<keyword evidence="2" id="KW-0813">Transport</keyword>
<evidence type="ECO:0000256" key="7">
    <source>
        <dbReference type="SAM" id="Phobius"/>
    </source>
</evidence>
<dbReference type="PANTHER" id="PTHR19432:SF35">
    <property type="entry name" value="SOLUTE CARRIER FAMILY 45 MEMBER 3 ISOFORM X1"/>
    <property type="match status" value="1"/>
</dbReference>
<reference evidence="8 9" key="1">
    <citation type="journal article" date="2021" name="Elife">
        <title>Chloroplast acquisition without the gene transfer in kleptoplastic sea slugs, Plakobranchus ocellatus.</title>
        <authorList>
            <person name="Maeda T."/>
            <person name="Takahashi S."/>
            <person name="Yoshida T."/>
            <person name="Shimamura S."/>
            <person name="Takaki Y."/>
            <person name="Nagai Y."/>
            <person name="Toyoda A."/>
            <person name="Suzuki Y."/>
            <person name="Arimoto A."/>
            <person name="Ishii H."/>
            <person name="Satoh N."/>
            <person name="Nishiyama T."/>
            <person name="Hasebe M."/>
            <person name="Maruyama T."/>
            <person name="Minagawa J."/>
            <person name="Obokata J."/>
            <person name="Shigenobu S."/>
        </authorList>
    </citation>
    <scope>NUCLEOTIDE SEQUENCE [LARGE SCALE GENOMIC DNA]</scope>
</reference>
<evidence type="ECO:0000256" key="1">
    <source>
        <dbReference type="ARBA" id="ARBA00004141"/>
    </source>
</evidence>
<feature type="transmembrane region" description="Helical" evidence="7">
    <location>
        <begin position="369"/>
        <end position="392"/>
    </location>
</feature>
<sequence>MMRVEAEMTAAGKPYRSLVAVKEDGSNLICIDYRRLNKLTVFYLHPMIPSVTSSKAWRLTGTSQKLILSKGTDSCPSTKHPKDSDCDNGPSLRILEDAVWKDELWRNPCGKYARERDELWGGLCKQIIGPHFILGGPLGDSGGALQATTTGEIYRETEKVRACGKDVRLPWSSAWRGKNRENVEKVWAPPRPRTRKEVCREFIEDSINWRIVILTVTLSAKSSSESRKTFKKNGLAVSTAVENTAQLTKFSILIRLDTGMTTLQQQQQQQQRQPQNHPQHSQQQHQEKHKEAADGVGMAGRVMLVAAMCGVEACMAFEQVYLILMLEYLGTPVYLMSTCGVITGICSLCIIPSLGFYSNKGKNTWKKKMNSIIVGLATFLTGITILIISGIIKMSEVWQVLENVKQSSNSSVFSNTTNTPVSSFQYTTIPLTSILGIISFALTDIAYDVSAPVIRSFVLDTLPAHQHSAVLATSTVLQAFGGTSITFIGMFDLPTTLGCVFGIDGMAATLLLLSGVLAMIILTSFLITLVSGHVIGGWRGKRGTHITHTNETPSIERQENANYMDIKDSDNLITYHHNSDSTLLSTLKSDSINELAKSFEESPLRTLQKHASQTRLNQHFQKACDLCTQFSDRIVTDEKQYLLPSKTDMCPHLRDSVPFYGGAQQMGSAEENGTEISTKKINHINAIGANCSTPSNKIHGEQVNARNTAYSILKNKRVIITSVSSFFGNGCLLCFAIYSANALTIGIKKGDPLALPGSVERGLYEKGMRTASLATFLLYISTLVSSTCNYKLIKLFGEKLYYILVCAAVAAVMAALVAIRVEGIYFAAMISFGAFRSSVLTIPFVLVSKIVAEEVSEEEAKNGKAIGGVMSLLGIMMTGHYLVLSCAMGPLIDVTGDVWVPIYYSIVVLLTSALSMAVLYCVKGSEK</sequence>
<feature type="transmembrane region" description="Helical" evidence="7">
    <location>
        <begin position="334"/>
        <end position="357"/>
    </location>
</feature>
<gene>
    <name evidence="8" type="ORF">PoB_006728900</name>
</gene>
<keyword evidence="9" id="KW-1185">Reference proteome</keyword>
<comment type="subcellular location">
    <subcellularLocation>
        <location evidence="1">Membrane</location>
        <topology evidence="1">Multi-pass membrane protein</topology>
    </subcellularLocation>
</comment>
<feature type="transmembrane region" description="Helical" evidence="7">
    <location>
        <begin position="825"/>
        <end position="847"/>
    </location>
</feature>
<feature type="transmembrane region" description="Helical" evidence="7">
    <location>
        <begin position="898"/>
        <end position="922"/>
    </location>
</feature>
<keyword evidence="5 7" id="KW-0472">Membrane</keyword>
<keyword evidence="4 7" id="KW-1133">Transmembrane helix</keyword>
<dbReference type="PANTHER" id="PTHR19432">
    <property type="entry name" value="SUGAR TRANSPORTER"/>
    <property type="match status" value="1"/>
</dbReference>
<evidence type="ECO:0000256" key="2">
    <source>
        <dbReference type="ARBA" id="ARBA00022448"/>
    </source>
</evidence>
<dbReference type="InterPro" id="IPR036259">
    <property type="entry name" value="MFS_trans_sf"/>
</dbReference>
<feature type="transmembrane region" description="Helical" evidence="7">
    <location>
        <begin position="726"/>
        <end position="747"/>
    </location>
</feature>
<feature type="compositionally biased region" description="Low complexity" evidence="6">
    <location>
        <begin position="264"/>
        <end position="284"/>
    </location>
</feature>
<feature type="transmembrane region" description="Helical" evidence="7">
    <location>
        <begin position="424"/>
        <end position="447"/>
    </location>
</feature>
<accession>A0AAV4D9H0</accession>
<evidence type="ECO:0000256" key="4">
    <source>
        <dbReference type="ARBA" id="ARBA00022989"/>
    </source>
</evidence>
<evidence type="ECO:0000256" key="5">
    <source>
        <dbReference type="ARBA" id="ARBA00023136"/>
    </source>
</evidence>
<evidence type="ECO:0000256" key="6">
    <source>
        <dbReference type="SAM" id="MobiDB-lite"/>
    </source>
</evidence>
<dbReference type="AlphaFoldDB" id="A0AAV4D9H0"/>
<feature type="transmembrane region" description="Helical" evidence="7">
    <location>
        <begin position="800"/>
        <end position="819"/>
    </location>
</feature>
<evidence type="ECO:0000256" key="3">
    <source>
        <dbReference type="ARBA" id="ARBA00022692"/>
    </source>
</evidence>
<evidence type="ECO:0000313" key="8">
    <source>
        <dbReference type="EMBL" id="GFO40784.1"/>
    </source>
</evidence>
<feature type="transmembrane region" description="Helical" evidence="7">
    <location>
        <begin position="468"/>
        <end position="491"/>
    </location>
</feature>
<name>A0AAV4D9H0_9GAST</name>
<dbReference type="SUPFAM" id="SSF103473">
    <property type="entry name" value="MFS general substrate transporter"/>
    <property type="match status" value="2"/>
</dbReference>
<protein>
    <submittedName>
        <fullName evidence="8">Membrane-associated transporter protein</fullName>
    </submittedName>
</protein>
<feature type="transmembrane region" description="Helical" evidence="7">
    <location>
        <begin position="302"/>
        <end position="322"/>
    </location>
</feature>
<dbReference type="GO" id="GO:0008506">
    <property type="term" value="F:sucrose:proton symporter activity"/>
    <property type="evidence" value="ECO:0007669"/>
    <property type="project" value="TreeGrafter"/>
</dbReference>
<feature type="region of interest" description="Disordered" evidence="6">
    <location>
        <begin position="263"/>
        <end position="291"/>
    </location>
</feature>
<dbReference type="Proteomes" id="UP000735302">
    <property type="component" value="Unassembled WGS sequence"/>
</dbReference>
<dbReference type="GO" id="GO:0016020">
    <property type="term" value="C:membrane"/>
    <property type="evidence" value="ECO:0007669"/>
    <property type="project" value="UniProtKB-SubCell"/>
</dbReference>
<feature type="transmembrane region" description="Helical" evidence="7">
    <location>
        <begin position="868"/>
        <end position="892"/>
    </location>
</feature>
<dbReference type="Gene3D" id="1.20.1250.20">
    <property type="entry name" value="MFS general substrate transporter like domains"/>
    <property type="match status" value="1"/>
</dbReference>
<keyword evidence="3 7" id="KW-0812">Transmembrane</keyword>
<organism evidence="8 9">
    <name type="scientific">Plakobranchus ocellatus</name>
    <dbReference type="NCBI Taxonomy" id="259542"/>
    <lineage>
        <taxon>Eukaryota</taxon>
        <taxon>Metazoa</taxon>
        <taxon>Spiralia</taxon>
        <taxon>Lophotrochozoa</taxon>
        <taxon>Mollusca</taxon>
        <taxon>Gastropoda</taxon>
        <taxon>Heterobranchia</taxon>
        <taxon>Euthyneura</taxon>
        <taxon>Panpulmonata</taxon>
        <taxon>Sacoglossa</taxon>
        <taxon>Placobranchoidea</taxon>
        <taxon>Plakobranchidae</taxon>
        <taxon>Plakobranchus</taxon>
    </lineage>
</organism>
<feature type="transmembrane region" description="Helical" evidence="7">
    <location>
        <begin position="767"/>
        <end position="788"/>
    </location>
</feature>
<proteinExistence type="predicted"/>
<comment type="caution">
    <text evidence="8">The sequence shown here is derived from an EMBL/GenBank/DDBJ whole genome shotgun (WGS) entry which is preliminary data.</text>
</comment>
<feature type="transmembrane region" description="Helical" evidence="7">
    <location>
        <begin position="511"/>
        <end position="535"/>
    </location>
</feature>
<dbReference type="EMBL" id="BLXT01007636">
    <property type="protein sequence ID" value="GFO40784.1"/>
    <property type="molecule type" value="Genomic_DNA"/>
</dbReference>
<evidence type="ECO:0000313" key="9">
    <source>
        <dbReference type="Proteomes" id="UP000735302"/>
    </source>
</evidence>